<proteinExistence type="predicted"/>
<sequence>MQSITFLTALAAFFSATSAVAVPAADISEAAKNTLEDRQYGACSQWSSSTQLVGNGDPHQNYLHKQLSQTITCDQENGCSTGQTETRSYTIGFSITGSPAEWISGGFDVSTSWTTGNSYTCNGGPGDTVCVFQKIAHTAYTVQNGAYNSCTGFSPSGGTSIIKSPNNNNSGGGYYCVVGTCRNQGDEYWEE</sequence>
<feature type="chain" id="PRO_5025385699" description="Ig-like domain-containing protein" evidence="1">
    <location>
        <begin position="20"/>
        <end position="191"/>
    </location>
</feature>
<evidence type="ECO:0000256" key="1">
    <source>
        <dbReference type="SAM" id="SignalP"/>
    </source>
</evidence>
<accession>A0A6A6WAA3</accession>
<gene>
    <name evidence="2" type="ORF">EJ05DRAFT_499390</name>
</gene>
<dbReference type="EMBL" id="ML996570">
    <property type="protein sequence ID" value="KAF2758964.1"/>
    <property type="molecule type" value="Genomic_DNA"/>
</dbReference>
<keyword evidence="1" id="KW-0732">Signal</keyword>
<keyword evidence="3" id="KW-1185">Reference proteome</keyword>
<dbReference type="Proteomes" id="UP000799437">
    <property type="component" value="Unassembled WGS sequence"/>
</dbReference>
<organism evidence="2 3">
    <name type="scientific">Pseudovirgaria hyperparasitica</name>
    <dbReference type="NCBI Taxonomy" id="470096"/>
    <lineage>
        <taxon>Eukaryota</taxon>
        <taxon>Fungi</taxon>
        <taxon>Dikarya</taxon>
        <taxon>Ascomycota</taxon>
        <taxon>Pezizomycotina</taxon>
        <taxon>Dothideomycetes</taxon>
        <taxon>Dothideomycetes incertae sedis</taxon>
        <taxon>Acrospermales</taxon>
        <taxon>Acrospermaceae</taxon>
        <taxon>Pseudovirgaria</taxon>
    </lineage>
</organism>
<dbReference type="RefSeq" id="XP_033601415.1">
    <property type="nucleotide sequence ID" value="XM_033746827.1"/>
</dbReference>
<protein>
    <recommendedName>
        <fullName evidence="4">Ig-like domain-containing protein</fullName>
    </recommendedName>
</protein>
<dbReference type="AlphaFoldDB" id="A0A6A6WAA3"/>
<evidence type="ECO:0008006" key="4">
    <source>
        <dbReference type="Google" id="ProtNLM"/>
    </source>
</evidence>
<dbReference type="GeneID" id="54487881"/>
<reference evidence="2" key="1">
    <citation type="journal article" date="2020" name="Stud. Mycol.">
        <title>101 Dothideomycetes genomes: a test case for predicting lifestyles and emergence of pathogens.</title>
        <authorList>
            <person name="Haridas S."/>
            <person name="Albert R."/>
            <person name="Binder M."/>
            <person name="Bloem J."/>
            <person name="Labutti K."/>
            <person name="Salamov A."/>
            <person name="Andreopoulos B."/>
            <person name="Baker S."/>
            <person name="Barry K."/>
            <person name="Bills G."/>
            <person name="Bluhm B."/>
            <person name="Cannon C."/>
            <person name="Castanera R."/>
            <person name="Culley D."/>
            <person name="Daum C."/>
            <person name="Ezra D."/>
            <person name="Gonzalez J."/>
            <person name="Henrissat B."/>
            <person name="Kuo A."/>
            <person name="Liang C."/>
            <person name="Lipzen A."/>
            <person name="Lutzoni F."/>
            <person name="Magnuson J."/>
            <person name="Mondo S."/>
            <person name="Nolan M."/>
            <person name="Ohm R."/>
            <person name="Pangilinan J."/>
            <person name="Park H.-J."/>
            <person name="Ramirez L."/>
            <person name="Alfaro M."/>
            <person name="Sun H."/>
            <person name="Tritt A."/>
            <person name="Yoshinaga Y."/>
            <person name="Zwiers L.-H."/>
            <person name="Turgeon B."/>
            <person name="Goodwin S."/>
            <person name="Spatafora J."/>
            <person name="Crous P."/>
            <person name="Grigoriev I."/>
        </authorList>
    </citation>
    <scope>NUCLEOTIDE SEQUENCE</scope>
    <source>
        <strain evidence="2">CBS 121739</strain>
    </source>
</reference>
<feature type="signal peptide" evidence="1">
    <location>
        <begin position="1"/>
        <end position="19"/>
    </location>
</feature>
<evidence type="ECO:0000313" key="3">
    <source>
        <dbReference type="Proteomes" id="UP000799437"/>
    </source>
</evidence>
<dbReference type="OrthoDB" id="3641682at2759"/>
<evidence type="ECO:0000313" key="2">
    <source>
        <dbReference type="EMBL" id="KAF2758964.1"/>
    </source>
</evidence>
<name>A0A6A6WAA3_9PEZI</name>